<reference evidence="25" key="1">
    <citation type="journal article" date="2020" name="Stud. Mycol.">
        <title>101 Dothideomycetes genomes: a test case for predicting lifestyles and emergence of pathogens.</title>
        <authorList>
            <person name="Haridas S."/>
            <person name="Albert R."/>
            <person name="Binder M."/>
            <person name="Bloem J."/>
            <person name="Labutti K."/>
            <person name="Salamov A."/>
            <person name="Andreopoulos B."/>
            <person name="Baker S."/>
            <person name="Barry K."/>
            <person name="Bills G."/>
            <person name="Bluhm B."/>
            <person name="Cannon C."/>
            <person name="Castanera R."/>
            <person name="Culley D."/>
            <person name="Daum C."/>
            <person name="Ezra D."/>
            <person name="Gonzalez J."/>
            <person name="Henrissat B."/>
            <person name="Kuo A."/>
            <person name="Liang C."/>
            <person name="Lipzen A."/>
            <person name="Lutzoni F."/>
            <person name="Magnuson J."/>
            <person name="Mondo S."/>
            <person name="Nolan M."/>
            <person name="Ohm R."/>
            <person name="Pangilinan J."/>
            <person name="Park H.-J."/>
            <person name="Ramirez L."/>
            <person name="Alfaro M."/>
            <person name="Sun H."/>
            <person name="Tritt A."/>
            <person name="Yoshinaga Y."/>
            <person name="Zwiers L.-H."/>
            <person name="Turgeon B."/>
            <person name="Goodwin S."/>
            <person name="Spatafora J."/>
            <person name="Crous P."/>
            <person name="Grigoriev I."/>
        </authorList>
    </citation>
    <scope>NUCLEOTIDE SEQUENCE</scope>
    <source>
        <strain evidence="25">CBS 107.79</strain>
    </source>
</reference>
<dbReference type="FunFam" id="3.40.50.300:FF:001372">
    <property type="entry name" value="ATP-dependent DNA helicase chl1"/>
    <property type="match status" value="1"/>
</dbReference>
<dbReference type="SUPFAM" id="SSF52540">
    <property type="entry name" value="P-loop containing nucleoside triphosphate hydrolases"/>
    <property type="match status" value="1"/>
</dbReference>
<keyword evidence="7" id="KW-0547">Nucleotide-binding</keyword>
<dbReference type="InterPro" id="IPR006554">
    <property type="entry name" value="Helicase-like_DEXD_c2"/>
</dbReference>
<keyword evidence="15" id="KW-0539">Nucleus</keyword>
<dbReference type="InterPro" id="IPR027417">
    <property type="entry name" value="P-loop_NTPase"/>
</dbReference>
<comment type="function">
    <text evidence="21">ATP-dependent DNA helicase important for chromosome transmission and normal cell cycle progression in G(2)/M. May have a role in changing DNA topology to allow the loading of proteins involved in maintaining sister chromatid cohesion in the vicinity of the centromeres. Has a specific role in chromosome segregation during meiosis II.</text>
</comment>
<dbReference type="GO" id="GO:0051536">
    <property type="term" value="F:iron-sulfur cluster binding"/>
    <property type="evidence" value="ECO:0007669"/>
    <property type="project" value="UniProtKB-KW"/>
</dbReference>
<dbReference type="InterPro" id="IPR006555">
    <property type="entry name" value="ATP-dep_Helicase_C"/>
</dbReference>
<comment type="subcellular location">
    <subcellularLocation>
        <location evidence="2">Nucleus</location>
    </subcellularLocation>
</comment>
<keyword evidence="11" id="KW-0408">Iron</keyword>
<evidence type="ECO:0000256" key="2">
    <source>
        <dbReference type="ARBA" id="ARBA00004123"/>
    </source>
</evidence>
<name>A0A6A5VBD6_9PLEO</name>
<evidence type="ECO:0000256" key="18">
    <source>
        <dbReference type="ARBA" id="ARBA00044969"/>
    </source>
</evidence>
<proteinExistence type="inferred from homology"/>
<evidence type="ECO:0000256" key="8">
    <source>
        <dbReference type="ARBA" id="ARBA00022801"/>
    </source>
</evidence>
<evidence type="ECO:0000256" key="3">
    <source>
        <dbReference type="ARBA" id="ARBA00008435"/>
    </source>
</evidence>
<feature type="region of interest" description="Disordered" evidence="23">
    <location>
        <begin position="112"/>
        <end position="137"/>
    </location>
</feature>
<dbReference type="PANTHER" id="PTHR11472">
    <property type="entry name" value="DNA REPAIR DEAD HELICASE RAD3/XP-D SUBFAMILY MEMBER"/>
    <property type="match status" value="1"/>
</dbReference>
<dbReference type="CDD" id="cd18788">
    <property type="entry name" value="SF2_C_XPD"/>
    <property type="match status" value="1"/>
</dbReference>
<dbReference type="FunFam" id="3.40.50.300:FF:002774">
    <property type="entry name" value="ATP-dependent DNA helicase chl1"/>
    <property type="match status" value="1"/>
</dbReference>
<keyword evidence="9 25" id="KW-0347">Helicase</keyword>
<dbReference type="GO" id="GO:0005634">
    <property type="term" value="C:nucleus"/>
    <property type="evidence" value="ECO:0007669"/>
    <property type="project" value="UniProtKB-SubCell"/>
</dbReference>
<evidence type="ECO:0000256" key="5">
    <source>
        <dbReference type="ARBA" id="ARBA00017386"/>
    </source>
</evidence>
<evidence type="ECO:0000256" key="13">
    <source>
        <dbReference type="ARBA" id="ARBA00023125"/>
    </source>
</evidence>
<comment type="similarity">
    <text evidence="3">Belongs to the DEAD box helicase family. DEAH subfamily. DDX11/CHL1 sub-subfamily.</text>
</comment>
<dbReference type="GO" id="GO:0006974">
    <property type="term" value="P:DNA damage response"/>
    <property type="evidence" value="ECO:0007669"/>
    <property type="project" value="UniProtKB-ARBA"/>
</dbReference>
<evidence type="ECO:0000256" key="14">
    <source>
        <dbReference type="ARBA" id="ARBA00023235"/>
    </source>
</evidence>
<evidence type="ECO:0000256" key="6">
    <source>
        <dbReference type="ARBA" id="ARBA00022723"/>
    </source>
</evidence>
<comment type="catalytic activity">
    <reaction evidence="22">
        <text>ATP + H2O = ADP + phosphate + H(+)</text>
        <dbReference type="Rhea" id="RHEA:13065"/>
        <dbReference type="ChEBI" id="CHEBI:15377"/>
        <dbReference type="ChEBI" id="CHEBI:15378"/>
        <dbReference type="ChEBI" id="CHEBI:30616"/>
        <dbReference type="ChEBI" id="CHEBI:43474"/>
        <dbReference type="ChEBI" id="CHEBI:456216"/>
        <dbReference type="EC" id="5.6.2.3"/>
    </reaction>
</comment>
<evidence type="ECO:0000259" key="24">
    <source>
        <dbReference type="PROSITE" id="PS51193"/>
    </source>
</evidence>
<dbReference type="Pfam" id="PF06733">
    <property type="entry name" value="DEAD_2"/>
    <property type="match status" value="1"/>
</dbReference>
<comment type="cofactor">
    <cofactor evidence="1">
        <name>[4Fe-4S] cluster</name>
        <dbReference type="ChEBI" id="CHEBI:49883"/>
    </cofactor>
</comment>
<evidence type="ECO:0000256" key="12">
    <source>
        <dbReference type="ARBA" id="ARBA00023014"/>
    </source>
</evidence>
<sequence length="864" mass="96567">MADKKDERNFHHPYQPYDIQKQFMDAVYDCLEEGKVGIFESPTGTGKSLSLICGSLTWLRDHQRRNFEEGFAADAEDSDEPAWIVEYARKQKKQSALARKQELENRIAKIKAKEKKVKDRHMNAEPQAKRHKASNDLADNADGAQFALNDYESDDNGGNHRQPHDFNEFGLSAQNQALLEQIGYTTKPKEEDIDDVPDETKIFFCSRTHSQLTQFSSELRRVHMPPAITPEVTTDLIEQDTLTEDVKHLTLGSRKNLCINSKVNKLRNPTAINERCMELQQPGTSSDCKCPFLPNKENVALVNEFRDHALAKVRDIEDLGVLGKKLGICPYYASRPVTKYCEIVTLPYPLLLQKSARKALDLSLKDHIVIIDEAHNLMDAITGIYSVSVTLDQAQEARTQLTIYLQKFRNKLKGKNRVYVAQILRLIDSIVAYLQAKASESKTSDGMVDTTALLTGKGLDQINVYKLNTYLQESRLARKVDGYTTYAAQSETSGQANTGGRAPRQAVPVLTQVQAFLMALMNPSDEGRFFYSSEEASGMTLKYMLLDPTFHFKDVVEDARAVVLAGGTMSPMSDYEDHLFSYLDRAKITTLSCGHVIPSSSLLAIPVVQTLRGTEFNFTFEKRNTEQMMIDLAHTILSVVRHVPDGVVIFFPSYSYMDTCTAAWKRIRLTPTPDSASLWDSICNVKPIFLEQRSQPTSGNTSSTKEDARDSVLSAYSTAIDSGKGRGAVLFAVIGGTLSEGINFSDALGRAVVVIGLPFPNPHSAEWKAKMQYISTKAASQGRDGKAVARDFYENACMRAVNQSVGRAIRHRGDYASIILVDRRFSGPRIQAKLPEWIRNSLTNGTGIQEVEKRLDAFFAGKRI</sequence>
<feature type="domain" description="Helicase ATP-binding" evidence="24">
    <location>
        <begin position="6"/>
        <end position="428"/>
    </location>
</feature>
<evidence type="ECO:0000256" key="9">
    <source>
        <dbReference type="ARBA" id="ARBA00022806"/>
    </source>
</evidence>
<evidence type="ECO:0000256" key="15">
    <source>
        <dbReference type="ARBA" id="ARBA00023242"/>
    </source>
</evidence>
<keyword evidence="12" id="KW-0411">Iron-sulfur</keyword>
<keyword evidence="8" id="KW-0378">Hydrolase</keyword>
<dbReference type="GO" id="GO:0034085">
    <property type="term" value="P:establishment of sister chromatid cohesion"/>
    <property type="evidence" value="ECO:0007669"/>
    <property type="project" value="TreeGrafter"/>
</dbReference>
<dbReference type="SMART" id="SM00491">
    <property type="entry name" value="HELICc2"/>
    <property type="match status" value="1"/>
</dbReference>
<organism evidence="25 26">
    <name type="scientific">Bimuria novae-zelandiae CBS 107.79</name>
    <dbReference type="NCBI Taxonomy" id="1447943"/>
    <lineage>
        <taxon>Eukaryota</taxon>
        <taxon>Fungi</taxon>
        <taxon>Dikarya</taxon>
        <taxon>Ascomycota</taxon>
        <taxon>Pezizomycotina</taxon>
        <taxon>Dothideomycetes</taxon>
        <taxon>Pleosporomycetidae</taxon>
        <taxon>Pleosporales</taxon>
        <taxon>Massarineae</taxon>
        <taxon>Didymosphaeriaceae</taxon>
        <taxon>Bimuria</taxon>
    </lineage>
</organism>
<dbReference type="InterPro" id="IPR010614">
    <property type="entry name" value="RAD3-like_helicase_DEAD"/>
</dbReference>
<evidence type="ECO:0000256" key="10">
    <source>
        <dbReference type="ARBA" id="ARBA00022840"/>
    </source>
</evidence>
<keyword evidence="6" id="KW-0479">Metal-binding</keyword>
<keyword evidence="26" id="KW-1185">Reference proteome</keyword>
<dbReference type="GO" id="GO:0006139">
    <property type="term" value="P:nucleobase-containing compound metabolic process"/>
    <property type="evidence" value="ECO:0007669"/>
    <property type="project" value="InterPro"/>
</dbReference>
<dbReference type="GO" id="GO:0005524">
    <property type="term" value="F:ATP binding"/>
    <property type="evidence" value="ECO:0007669"/>
    <property type="project" value="UniProtKB-KW"/>
</dbReference>
<dbReference type="SMART" id="SM00488">
    <property type="entry name" value="DEXDc2"/>
    <property type="match status" value="1"/>
</dbReference>
<evidence type="ECO:0000256" key="1">
    <source>
        <dbReference type="ARBA" id="ARBA00001966"/>
    </source>
</evidence>
<accession>A0A6A5VBD6</accession>
<keyword evidence="16" id="KW-0131">Cell cycle</keyword>
<gene>
    <name evidence="25" type="ORF">BU23DRAFT_506838</name>
</gene>
<dbReference type="InterPro" id="IPR002464">
    <property type="entry name" value="DNA/RNA_helicase_DEAH_CS"/>
</dbReference>
<dbReference type="GO" id="GO:0043139">
    <property type="term" value="F:5'-3' DNA helicase activity"/>
    <property type="evidence" value="ECO:0007669"/>
    <property type="project" value="UniProtKB-EC"/>
</dbReference>
<keyword evidence="13" id="KW-0238">DNA-binding</keyword>
<evidence type="ECO:0000256" key="19">
    <source>
        <dbReference type="ARBA" id="ARBA00044998"/>
    </source>
</evidence>
<evidence type="ECO:0000256" key="4">
    <source>
        <dbReference type="ARBA" id="ARBA00016387"/>
    </source>
</evidence>
<dbReference type="GO" id="GO:0003677">
    <property type="term" value="F:DNA binding"/>
    <property type="evidence" value="ECO:0007669"/>
    <property type="project" value="UniProtKB-KW"/>
</dbReference>
<keyword evidence="14" id="KW-0413">Isomerase</keyword>
<dbReference type="OrthoDB" id="267079at2759"/>
<dbReference type="PROSITE" id="PS51193">
    <property type="entry name" value="HELICASE_ATP_BIND_2"/>
    <property type="match status" value="1"/>
</dbReference>
<evidence type="ECO:0000256" key="23">
    <source>
        <dbReference type="SAM" id="MobiDB-lite"/>
    </source>
</evidence>
<dbReference type="GO" id="GO:0046872">
    <property type="term" value="F:metal ion binding"/>
    <property type="evidence" value="ECO:0007669"/>
    <property type="project" value="UniProtKB-KW"/>
</dbReference>
<evidence type="ECO:0000313" key="25">
    <source>
        <dbReference type="EMBL" id="KAF1973302.1"/>
    </source>
</evidence>
<evidence type="ECO:0000256" key="16">
    <source>
        <dbReference type="ARBA" id="ARBA00023306"/>
    </source>
</evidence>
<dbReference type="PANTHER" id="PTHR11472:SF41">
    <property type="entry name" value="ATP-DEPENDENT DNA HELICASE DDX11-RELATED"/>
    <property type="match status" value="1"/>
</dbReference>
<dbReference type="InterPro" id="IPR014013">
    <property type="entry name" value="Helic_SF1/SF2_ATP-bd_DinG/Rad3"/>
</dbReference>
<evidence type="ECO:0000256" key="11">
    <source>
        <dbReference type="ARBA" id="ARBA00023004"/>
    </source>
</evidence>
<dbReference type="Pfam" id="PF13307">
    <property type="entry name" value="Helicase_C_2"/>
    <property type="match status" value="1"/>
</dbReference>
<dbReference type="Proteomes" id="UP000800036">
    <property type="component" value="Unassembled WGS sequence"/>
</dbReference>
<dbReference type="NCBIfam" id="TIGR00604">
    <property type="entry name" value="rad3"/>
    <property type="match status" value="1"/>
</dbReference>
<dbReference type="PROSITE" id="PS00690">
    <property type="entry name" value="DEAH_ATP_HELICASE"/>
    <property type="match status" value="1"/>
</dbReference>
<keyword evidence="10" id="KW-0067">ATP-binding</keyword>
<protein>
    <recommendedName>
        <fullName evidence="5">ATP-dependent DNA helicase CHL1</fullName>
        <ecNumber evidence="18">5.6.2.3</ecNumber>
    </recommendedName>
    <alternativeName>
        <fullName evidence="4">ATP-dependent DNA helicase chl1</fullName>
    </alternativeName>
    <alternativeName>
        <fullName evidence="17">Chromosome loss protein 1</fullName>
    </alternativeName>
    <alternativeName>
        <fullName evidence="19 20">DNA 5'-3' helicase CHL1</fullName>
    </alternativeName>
</protein>
<dbReference type="EMBL" id="ML976681">
    <property type="protein sequence ID" value="KAF1973302.1"/>
    <property type="molecule type" value="Genomic_DNA"/>
</dbReference>
<evidence type="ECO:0000313" key="26">
    <source>
        <dbReference type="Proteomes" id="UP000800036"/>
    </source>
</evidence>
<evidence type="ECO:0000256" key="22">
    <source>
        <dbReference type="ARBA" id="ARBA00048954"/>
    </source>
</evidence>
<dbReference type="InterPro" id="IPR013020">
    <property type="entry name" value="Rad3/Chl1-like"/>
</dbReference>
<dbReference type="AlphaFoldDB" id="A0A6A5VBD6"/>
<evidence type="ECO:0000256" key="17">
    <source>
        <dbReference type="ARBA" id="ARBA00029709"/>
    </source>
</evidence>
<dbReference type="GO" id="GO:0016818">
    <property type="term" value="F:hydrolase activity, acting on acid anhydrides, in phosphorus-containing anhydrides"/>
    <property type="evidence" value="ECO:0007669"/>
    <property type="project" value="InterPro"/>
</dbReference>
<evidence type="ECO:0000256" key="7">
    <source>
        <dbReference type="ARBA" id="ARBA00022741"/>
    </source>
</evidence>
<evidence type="ECO:0000256" key="20">
    <source>
        <dbReference type="ARBA" id="ARBA00045008"/>
    </source>
</evidence>
<evidence type="ECO:0000256" key="21">
    <source>
        <dbReference type="ARBA" id="ARBA00045702"/>
    </source>
</evidence>
<dbReference type="InterPro" id="IPR045028">
    <property type="entry name" value="DinG/Rad3-like"/>
</dbReference>
<dbReference type="EC" id="5.6.2.3" evidence="18"/>
<dbReference type="Gene3D" id="3.40.50.300">
    <property type="entry name" value="P-loop containing nucleotide triphosphate hydrolases"/>
    <property type="match status" value="3"/>
</dbReference>